<name>A0ACC0N7M1_RHOML</name>
<dbReference type="Proteomes" id="UP001062846">
    <property type="component" value="Chromosome 7"/>
</dbReference>
<evidence type="ECO:0000313" key="1">
    <source>
        <dbReference type="EMBL" id="KAI8548528.1"/>
    </source>
</evidence>
<dbReference type="EMBL" id="CM046394">
    <property type="protein sequence ID" value="KAI8548528.1"/>
    <property type="molecule type" value="Genomic_DNA"/>
</dbReference>
<protein>
    <submittedName>
        <fullName evidence="1">Uncharacterized protein</fullName>
    </submittedName>
</protein>
<accession>A0ACC0N7M1</accession>
<sequence length="119" mass="13905">MSNYGEFLFWVADGGFVVPSIRQKLSRKFTLGYKALKEVYPRLFQISTQKDLVISAIKEEDGNDPNFNNTLRSAREVGDQIKTKVAMWMKAKFDIKVYSVEDFKCFLHGIRKLKLEFWV</sequence>
<gene>
    <name evidence="1" type="ORF">RHMOL_Rhmol07G0279500</name>
</gene>
<comment type="caution">
    <text evidence="1">The sequence shown here is derived from an EMBL/GenBank/DDBJ whole genome shotgun (WGS) entry which is preliminary data.</text>
</comment>
<organism evidence="1 2">
    <name type="scientific">Rhododendron molle</name>
    <name type="common">Chinese azalea</name>
    <name type="synonym">Azalea mollis</name>
    <dbReference type="NCBI Taxonomy" id="49168"/>
    <lineage>
        <taxon>Eukaryota</taxon>
        <taxon>Viridiplantae</taxon>
        <taxon>Streptophyta</taxon>
        <taxon>Embryophyta</taxon>
        <taxon>Tracheophyta</taxon>
        <taxon>Spermatophyta</taxon>
        <taxon>Magnoliopsida</taxon>
        <taxon>eudicotyledons</taxon>
        <taxon>Gunneridae</taxon>
        <taxon>Pentapetalae</taxon>
        <taxon>asterids</taxon>
        <taxon>Ericales</taxon>
        <taxon>Ericaceae</taxon>
        <taxon>Ericoideae</taxon>
        <taxon>Rhodoreae</taxon>
        <taxon>Rhododendron</taxon>
    </lineage>
</organism>
<reference evidence="1" key="1">
    <citation type="submission" date="2022-02" db="EMBL/GenBank/DDBJ databases">
        <title>Plant Genome Project.</title>
        <authorList>
            <person name="Zhang R.-G."/>
        </authorList>
    </citation>
    <scope>NUCLEOTIDE SEQUENCE</scope>
    <source>
        <strain evidence="1">AT1</strain>
    </source>
</reference>
<keyword evidence="2" id="KW-1185">Reference proteome</keyword>
<proteinExistence type="predicted"/>
<evidence type="ECO:0000313" key="2">
    <source>
        <dbReference type="Proteomes" id="UP001062846"/>
    </source>
</evidence>